<proteinExistence type="predicted"/>
<keyword evidence="2" id="KW-1185">Reference proteome</keyword>
<dbReference type="PANTHER" id="PTHR39206">
    <property type="entry name" value="SLL8004 PROTEIN"/>
    <property type="match status" value="1"/>
</dbReference>
<dbReference type="AlphaFoldDB" id="A0A5S5BVR5"/>
<evidence type="ECO:0000313" key="1">
    <source>
        <dbReference type="EMBL" id="TYP71079.1"/>
    </source>
</evidence>
<dbReference type="PANTHER" id="PTHR39206:SF1">
    <property type="entry name" value="SLL8004 PROTEIN"/>
    <property type="match status" value="1"/>
</dbReference>
<comment type="caution">
    <text evidence="1">The sequence shown here is derived from an EMBL/GenBank/DDBJ whole genome shotgun (WGS) entry which is preliminary data.</text>
</comment>
<name>A0A5S5BVR5_9BACL</name>
<gene>
    <name evidence="1" type="ORF">BCM02_11028</name>
</gene>
<evidence type="ECO:0008006" key="3">
    <source>
        <dbReference type="Google" id="ProtNLM"/>
    </source>
</evidence>
<sequence>MTHRHHVRIRQMQEAKTNGFEVIMFYVGLGDVRLNIERVAARVRNGGHHIDLGYP</sequence>
<protein>
    <recommendedName>
        <fullName evidence="3">Tryptophan synthase</fullName>
    </recommendedName>
</protein>
<dbReference type="EMBL" id="VNHS01000010">
    <property type="protein sequence ID" value="TYP71079.1"/>
    <property type="molecule type" value="Genomic_DNA"/>
</dbReference>
<organism evidence="1 2">
    <name type="scientific">Paenibacillus methanolicus</name>
    <dbReference type="NCBI Taxonomy" id="582686"/>
    <lineage>
        <taxon>Bacteria</taxon>
        <taxon>Bacillati</taxon>
        <taxon>Bacillota</taxon>
        <taxon>Bacilli</taxon>
        <taxon>Bacillales</taxon>
        <taxon>Paenibacillaceae</taxon>
        <taxon>Paenibacillus</taxon>
    </lineage>
</organism>
<reference evidence="1 2" key="1">
    <citation type="submission" date="2019-07" db="EMBL/GenBank/DDBJ databases">
        <title>Genomic Encyclopedia of Type Strains, Phase III (KMG-III): the genomes of soil and plant-associated and newly described type strains.</title>
        <authorList>
            <person name="Whitman W."/>
        </authorList>
    </citation>
    <scope>NUCLEOTIDE SEQUENCE [LARGE SCALE GENOMIC DNA]</scope>
    <source>
        <strain evidence="1 2">BL24</strain>
    </source>
</reference>
<evidence type="ECO:0000313" key="2">
    <source>
        <dbReference type="Proteomes" id="UP000323257"/>
    </source>
</evidence>
<accession>A0A5S5BVR5</accession>
<dbReference type="Proteomes" id="UP000323257">
    <property type="component" value="Unassembled WGS sequence"/>
</dbReference>